<reference evidence="1 2" key="1">
    <citation type="submission" date="2016-10" db="EMBL/GenBank/DDBJ databases">
        <authorList>
            <person name="de Groot N.N."/>
        </authorList>
    </citation>
    <scope>NUCLEOTIDE SEQUENCE [LARGE SCALE GENOMIC DNA]</scope>
    <source>
        <strain evidence="1 2">DSM 2698</strain>
    </source>
</reference>
<gene>
    <name evidence="1" type="ORF">SAMN03080610_00754</name>
</gene>
<evidence type="ECO:0000313" key="1">
    <source>
        <dbReference type="EMBL" id="SCZ25120.1"/>
    </source>
</evidence>
<dbReference type="Proteomes" id="UP000199347">
    <property type="component" value="Unassembled WGS sequence"/>
</dbReference>
<dbReference type="AlphaFoldDB" id="A0A1G5ML33"/>
<accession>A0A1G5ML33</accession>
<evidence type="ECO:0000313" key="2">
    <source>
        <dbReference type="Proteomes" id="UP000199347"/>
    </source>
</evidence>
<protein>
    <submittedName>
        <fullName evidence="1">Sarcosine oxidase subunit delta</fullName>
    </submittedName>
</protein>
<dbReference type="OrthoDB" id="7159274at2"/>
<dbReference type="InterPro" id="IPR038561">
    <property type="entry name" value="SoxD_sf"/>
</dbReference>
<dbReference type="EMBL" id="FMVW01000001">
    <property type="protein sequence ID" value="SCZ25120.1"/>
    <property type="molecule type" value="Genomic_DNA"/>
</dbReference>
<dbReference type="InterPro" id="IPR006279">
    <property type="entry name" value="SoxD"/>
</dbReference>
<dbReference type="Pfam" id="PF04267">
    <property type="entry name" value="SoxD"/>
    <property type="match status" value="1"/>
</dbReference>
<dbReference type="GO" id="GO:0008115">
    <property type="term" value="F:sarcosine oxidase activity"/>
    <property type="evidence" value="ECO:0007669"/>
    <property type="project" value="InterPro"/>
</dbReference>
<proteinExistence type="predicted"/>
<dbReference type="STRING" id="1120955.SAMN03080610_00754"/>
<sequence length="89" mass="10218">MLIPCPVCGLRDVGEFTYWGDAGVKRPSHREKEAGPWVPYVYERKNLRGKHEEIWQHEHGCRQFLIATRNTETHEVLDAKLAGPFGGDE</sequence>
<dbReference type="Gene3D" id="3.30.2270.10">
    <property type="entry name" value="Folate-binding superfamily"/>
    <property type="match status" value="1"/>
</dbReference>
<keyword evidence="2" id="KW-1185">Reference proteome</keyword>
<name>A0A1G5ML33_AFIMA</name>
<dbReference type="GO" id="GO:0046653">
    <property type="term" value="P:tetrahydrofolate metabolic process"/>
    <property type="evidence" value="ECO:0007669"/>
    <property type="project" value="InterPro"/>
</dbReference>
<dbReference type="RefSeq" id="WP_092809626.1">
    <property type="nucleotide sequence ID" value="NZ_FMVW01000001.1"/>
</dbReference>
<organism evidence="1 2">
    <name type="scientific">Afifella marina DSM 2698</name>
    <dbReference type="NCBI Taxonomy" id="1120955"/>
    <lineage>
        <taxon>Bacteria</taxon>
        <taxon>Pseudomonadati</taxon>
        <taxon>Pseudomonadota</taxon>
        <taxon>Alphaproteobacteria</taxon>
        <taxon>Hyphomicrobiales</taxon>
        <taxon>Afifellaceae</taxon>
        <taxon>Afifella</taxon>
    </lineage>
</organism>